<dbReference type="AlphaFoldDB" id="A0A9X3D2N0"/>
<dbReference type="InterPro" id="IPR050250">
    <property type="entry name" value="Macrolide_Exporter_MacB"/>
</dbReference>
<keyword evidence="12" id="KW-1185">Reference proteome</keyword>
<feature type="domain" description="MacB-like periplasmic core" evidence="10">
    <location>
        <begin position="497"/>
        <end position="695"/>
    </location>
</feature>
<feature type="transmembrane region" description="Helical" evidence="8">
    <location>
        <begin position="812"/>
        <end position="835"/>
    </location>
</feature>
<feature type="transmembrane region" description="Helical" evidence="8">
    <location>
        <begin position="442"/>
        <end position="463"/>
    </location>
</feature>
<gene>
    <name evidence="11" type="ORF">OSB52_06310</name>
</gene>
<comment type="similarity">
    <text evidence="6">Belongs to the ABC-4 integral membrane protein family.</text>
</comment>
<feature type="transmembrane region" description="Helical" evidence="8">
    <location>
        <begin position="497"/>
        <end position="517"/>
    </location>
</feature>
<evidence type="ECO:0000256" key="5">
    <source>
        <dbReference type="ARBA" id="ARBA00023136"/>
    </source>
</evidence>
<comment type="subcellular location">
    <subcellularLocation>
        <location evidence="1">Cell membrane</location>
        <topology evidence="1">Multi-pass membrane protein</topology>
    </subcellularLocation>
</comment>
<evidence type="ECO:0000256" key="4">
    <source>
        <dbReference type="ARBA" id="ARBA00022989"/>
    </source>
</evidence>
<evidence type="ECO:0000256" key="2">
    <source>
        <dbReference type="ARBA" id="ARBA00022475"/>
    </source>
</evidence>
<sequence length="852" mass="87569">MASSTVMRRVSLRNLRAHKLRLFLTVFSIVLGTSFVAGSIVFTSTISKAFNDIFDSAAPGVAVEITPDSNQSPGVPLTVVDDLTAQKQELGIDKIVANYTGSVTIAGSDGKALQTGGAPSVGTAYLPPDQSLSPDSSKILPGGRGPTNAGEVALNSSAADEAGLQVGSTTQLVVGQGSAQPREVTVVGLLDLPGSTGGYVNVQFDEATARSLFSDGQHVAQVDMSAVDGVTPEELQQRVQAALPPDTYEVRTGDQVRQDQKDQVNEFLTIFTAILLAFAAIGLIVGTFIIYNTFSMIVAQRNRELALLRAVGASRRQVSRSVLFEAFVVGVIGGLVGLAVGIGLAALLKALTTSASGLPDAPLQIGVWAVLAALFVGIVVTMISAWVPAVRASRVPPVEAMRAGMAEGSAPLVRRTVVGAVVGVISLVAIVAGAMGVGVGPAIAVGAGAAGAIAAVVLAGPALSRPVVGALGSVLGAPFGRIGRLARTNAVRNPRRTAATAFALTLGLMLVAVIGTLGTSFKGTVNEAVDSGMTAEFIVAGSNQMPIPGAVADQVEQVDGVAASVSFGIIQATADGQQVAGYGAVGGQPADVAVLDMRDGASDQLPADGMFVSERTSIDKGWQRGDVVTFTGPTGQEVPVTVSGVYADNEALQPWLVGPDVYDQLVPASAQVSAMIFVAPEPGVSAETLRTNLEDATASYLTVQVQDRTQFKSSVSSQIDQMLATLYAMLGLALLIAVLGIINTLALSVVERKREIGMLRAVGMLRAQVRRSIYLESVLIAIFGAILGVLLGTVIGVALVRTLAKWGLGTPVVPWTLIVITLVASAVVGVLAALWPAVRAARTRPLEAIVEA</sequence>
<evidence type="ECO:0000313" key="12">
    <source>
        <dbReference type="Proteomes" id="UP001143347"/>
    </source>
</evidence>
<feature type="domain" description="ABC3 transporter permease C-terminal" evidence="9">
    <location>
        <begin position="277"/>
        <end position="397"/>
    </location>
</feature>
<feature type="transmembrane region" description="Helical" evidence="8">
    <location>
        <begin position="726"/>
        <end position="750"/>
    </location>
</feature>
<accession>A0A9X3D2N0</accession>
<evidence type="ECO:0000313" key="11">
    <source>
        <dbReference type="EMBL" id="MCX2963707.1"/>
    </source>
</evidence>
<feature type="region of interest" description="Disordered" evidence="7">
    <location>
        <begin position="119"/>
        <end position="151"/>
    </location>
</feature>
<evidence type="ECO:0000256" key="7">
    <source>
        <dbReference type="SAM" id="MobiDB-lite"/>
    </source>
</evidence>
<feature type="transmembrane region" description="Helical" evidence="8">
    <location>
        <begin position="412"/>
        <end position="436"/>
    </location>
</feature>
<keyword evidence="5 8" id="KW-0472">Membrane</keyword>
<keyword evidence="4 8" id="KW-1133">Transmembrane helix</keyword>
<dbReference type="InterPro" id="IPR003838">
    <property type="entry name" value="ABC3_permease_C"/>
</dbReference>
<dbReference type="EMBL" id="JAPKFM010000004">
    <property type="protein sequence ID" value="MCX2963707.1"/>
    <property type="molecule type" value="Genomic_DNA"/>
</dbReference>
<dbReference type="RefSeq" id="WP_266060785.1">
    <property type="nucleotide sequence ID" value="NZ_JAPKFM010000004.1"/>
</dbReference>
<protein>
    <submittedName>
        <fullName evidence="11">FtsX-like permease family protein</fullName>
    </submittedName>
</protein>
<dbReference type="GO" id="GO:0022857">
    <property type="term" value="F:transmembrane transporter activity"/>
    <property type="evidence" value="ECO:0007669"/>
    <property type="project" value="TreeGrafter"/>
</dbReference>
<comment type="caution">
    <text evidence="11">The sequence shown here is derived from an EMBL/GenBank/DDBJ whole genome shotgun (WGS) entry which is preliminary data.</text>
</comment>
<name>A0A9X3D2N0_9ACTN</name>
<feature type="transmembrane region" description="Helical" evidence="8">
    <location>
        <begin position="322"/>
        <end position="348"/>
    </location>
</feature>
<reference evidence="11" key="1">
    <citation type="submission" date="2022-10" db="EMBL/GenBank/DDBJ databases">
        <title>WGS of marine actinomycetes from Thailand.</title>
        <authorList>
            <person name="Thawai C."/>
        </authorList>
    </citation>
    <scope>NUCLEOTIDE SEQUENCE</scope>
    <source>
        <strain evidence="11">SW21</strain>
    </source>
</reference>
<feature type="transmembrane region" description="Helical" evidence="8">
    <location>
        <begin position="773"/>
        <end position="800"/>
    </location>
</feature>
<keyword evidence="2" id="KW-1003">Cell membrane</keyword>
<dbReference type="Pfam" id="PF12704">
    <property type="entry name" value="MacB_PCD"/>
    <property type="match status" value="2"/>
</dbReference>
<proteinExistence type="inferred from homology"/>
<feature type="domain" description="MacB-like periplasmic core" evidence="10">
    <location>
        <begin position="23"/>
        <end position="241"/>
    </location>
</feature>
<feature type="domain" description="ABC3 transporter permease C-terminal" evidence="9">
    <location>
        <begin position="728"/>
        <end position="843"/>
    </location>
</feature>
<keyword evidence="3 8" id="KW-0812">Transmembrane</keyword>
<dbReference type="PANTHER" id="PTHR30572:SF4">
    <property type="entry name" value="ABC TRANSPORTER PERMEASE YTRF"/>
    <property type="match status" value="1"/>
</dbReference>
<dbReference type="Proteomes" id="UP001143347">
    <property type="component" value="Unassembled WGS sequence"/>
</dbReference>
<evidence type="ECO:0000256" key="1">
    <source>
        <dbReference type="ARBA" id="ARBA00004651"/>
    </source>
</evidence>
<evidence type="ECO:0000259" key="9">
    <source>
        <dbReference type="Pfam" id="PF02687"/>
    </source>
</evidence>
<dbReference type="InterPro" id="IPR025857">
    <property type="entry name" value="MacB_PCD"/>
</dbReference>
<feature type="transmembrane region" description="Helical" evidence="8">
    <location>
        <begin position="368"/>
        <end position="391"/>
    </location>
</feature>
<dbReference type="PANTHER" id="PTHR30572">
    <property type="entry name" value="MEMBRANE COMPONENT OF TRANSPORTER-RELATED"/>
    <property type="match status" value="1"/>
</dbReference>
<organism evidence="11 12">
    <name type="scientific">Gordonia aquimaris</name>
    <dbReference type="NCBI Taxonomy" id="2984863"/>
    <lineage>
        <taxon>Bacteria</taxon>
        <taxon>Bacillati</taxon>
        <taxon>Actinomycetota</taxon>
        <taxon>Actinomycetes</taxon>
        <taxon>Mycobacteriales</taxon>
        <taxon>Gordoniaceae</taxon>
        <taxon>Gordonia</taxon>
    </lineage>
</organism>
<evidence type="ECO:0000259" key="10">
    <source>
        <dbReference type="Pfam" id="PF12704"/>
    </source>
</evidence>
<feature type="compositionally biased region" description="Low complexity" evidence="7">
    <location>
        <begin position="126"/>
        <end position="137"/>
    </location>
</feature>
<evidence type="ECO:0000256" key="6">
    <source>
        <dbReference type="ARBA" id="ARBA00038076"/>
    </source>
</evidence>
<feature type="transmembrane region" description="Helical" evidence="8">
    <location>
        <begin position="267"/>
        <end position="291"/>
    </location>
</feature>
<dbReference type="Pfam" id="PF02687">
    <property type="entry name" value="FtsX"/>
    <property type="match status" value="2"/>
</dbReference>
<evidence type="ECO:0000256" key="3">
    <source>
        <dbReference type="ARBA" id="ARBA00022692"/>
    </source>
</evidence>
<evidence type="ECO:0000256" key="8">
    <source>
        <dbReference type="SAM" id="Phobius"/>
    </source>
</evidence>
<dbReference type="GO" id="GO:0005886">
    <property type="term" value="C:plasma membrane"/>
    <property type="evidence" value="ECO:0007669"/>
    <property type="project" value="UniProtKB-SubCell"/>
</dbReference>